<reference evidence="7 8" key="1">
    <citation type="submission" date="2013-09" db="EMBL/GenBank/DDBJ databases">
        <title>Biodegradation of hydrocarbons in the deep terrestrial subsurface : characterization of a microbial consortium composed of two Desulfotomaculum species originating from a deep geological formation.</title>
        <authorList>
            <person name="Aullo T."/>
            <person name="Berlendis S."/>
            <person name="Lascourreges J.-F."/>
            <person name="Dessort D."/>
            <person name="Saint-Laurent S."/>
            <person name="Schraauwers B."/>
            <person name="Mas J."/>
            <person name="Magot M."/>
            <person name="Ranchou-Peyruse A."/>
        </authorList>
    </citation>
    <scope>NUCLEOTIDE SEQUENCE [LARGE SCALE GENOMIC DNA]</scope>
    <source>
        <strain evidence="7 8">Bs107</strain>
    </source>
</reference>
<dbReference type="PANTHER" id="PTHR11101:SF80">
    <property type="entry name" value="PHOSPHATE TRANSPORTER"/>
    <property type="match status" value="1"/>
</dbReference>
<dbReference type="GO" id="GO:0035435">
    <property type="term" value="P:phosphate ion transmembrane transport"/>
    <property type="evidence" value="ECO:0007669"/>
    <property type="project" value="TreeGrafter"/>
</dbReference>
<dbReference type="Pfam" id="PF01384">
    <property type="entry name" value="PHO4"/>
    <property type="match status" value="1"/>
</dbReference>
<keyword evidence="2" id="KW-0813">Transport</keyword>
<feature type="transmembrane region" description="Helical" evidence="6">
    <location>
        <begin position="106"/>
        <end position="133"/>
    </location>
</feature>
<dbReference type="GO" id="GO:0016020">
    <property type="term" value="C:membrane"/>
    <property type="evidence" value="ECO:0007669"/>
    <property type="project" value="UniProtKB-SubCell"/>
</dbReference>
<comment type="caution">
    <text evidence="7">The sequence shown here is derived from an EMBL/GenBank/DDBJ whole genome shotgun (WGS) entry which is preliminary data.</text>
</comment>
<keyword evidence="5 6" id="KW-0472">Membrane</keyword>
<feature type="transmembrane region" description="Helical" evidence="6">
    <location>
        <begin position="153"/>
        <end position="174"/>
    </location>
</feature>
<proteinExistence type="predicted"/>
<evidence type="ECO:0000313" key="7">
    <source>
        <dbReference type="EMBL" id="PHJ36998.1"/>
    </source>
</evidence>
<dbReference type="PANTHER" id="PTHR11101">
    <property type="entry name" value="PHOSPHATE TRANSPORTER"/>
    <property type="match status" value="1"/>
</dbReference>
<protein>
    <recommendedName>
        <fullName evidence="9">Inorganic phosphate transporter</fullName>
    </recommendedName>
</protein>
<accession>A0A2C6MAG5</accession>
<evidence type="ECO:0000256" key="3">
    <source>
        <dbReference type="ARBA" id="ARBA00022692"/>
    </source>
</evidence>
<evidence type="ECO:0008006" key="9">
    <source>
        <dbReference type="Google" id="ProtNLM"/>
    </source>
</evidence>
<keyword evidence="4 6" id="KW-1133">Transmembrane helix</keyword>
<dbReference type="InterPro" id="IPR001204">
    <property type="entry name" value="Phos_transporter"/>
</dbReference>
<dbReference type="AlphaFoldDB" id="A0A2C6MAG5"/>
<organism evidence="7 8">
    <name type="scientific">Desulforamulus profundi</name>
    <dbReference type="NCBI Taxonomy" id="1383067"/>
    <lineage>
        <taxon>Bacteria</taxon>
        <taxon>Bacillati</taxon>
        <taxon>Bacillota</taxon>
        <taxon>Clostridia</taxon>
        <taxon>Eubacteriales</taxon>
        <taxon>Peptococcaceae</taxon>
        <taxon>Desulforamulus</taxon>
    </lineage>
</organism>
<evidence type="ECO:0000256" key="2">
    <source>
        <dbReference type="ARBA" id="ARBA00022448"/>
    </source>
</evidence>
<evidence type="ECO:0000256" key="6">
    <source>
        <dbReference type="SAM" id="Phobius"/>
    </source>
</evidence>
<keyword evidence="3 6" id="KW-0812">Transmembrane</keyword>
<gene>
    <name evidence="7" type="ORF">P378_19010</name>
</gene>
<name>A0A2C6MAG5_9FIRM</name>
<evidence type="ECO:0000256" key="1">
    <source>
        <dbReference type="ARBA" id="ARBA00004141"/>
    </source>
</evidence>
<dbReference type="EMBL" id="AWQQ01000123">
    <property type="protein sequence ID" value="PHJ36998.1"/>
    <property type="molecule type" value="Genomic_DNA"/>
</dbReference>
<sequence>MTIIRLIFANISPHKLNSKFRFLQIFTASFQAFSHGTNDAQKTMGIITFALVAGGFQDTLEVAPWVKVSAALAMALGTSVGGWRIIKTVGSKIIKFEPASGFASDLSSAFVIIGATLIKLPVSTTHVISSAIMGVGSAKRFSAVKWGTAVTMISAWVITLPITMVLAALTFIFVKMLFL</sequence>
<evidence type="ECO:0000256" key="5">
    <source>
        <dbReference type="ARBA" id="ARBA00023136"/>
    </source>
</evidence>
<dbReference type="Proteomes" id="UP000222564">
    <property type="component" value="Unassembled WGS sequence"/>
</dbReference>
<keyword evidence="8" id="KW-1185">Reference proteome</keyword>
<dbReference type="GO" id="GO:0005315">
    <property type="term" value="F:phosphate transmembrane transporter activity"/>
    <property type="evidence" value="ECO:0007669"/>
    <property type="project" value="InterPro"/>
</dbReference>
<comment type="subcellular location">
    <subcellularLocation>
        <location evidence="1">Membrane</location>
        <topology evidence="1">Multi-pass membrane protein</topology>
    </subcellularLocation>
</comment>
<evidence type="ECO:0000313" key="8">
    <source>
        <dbReference type="Proteomes" id="UP000222564"/>
    </source>
</evidence>
<evidence type="ECO:0000256" key="4">
    <source>
        <dbReference type="ARBA" id="ARBA00022989"/>
    </source>
</evidence>